<dbReference type="OrthoDB" id="1696305at2759"/>
<evidence type="ECO:0000256" key="3">
    <source>
        <dbReference type="ARBA" id="ARBA00023128"/>
    </source>
</evidence>
<dbReference type="Proteomes" id="UP000008370">
    <property type="component" value="Unassembled WGS sequence"/>
</dbReference>
<keyword evidence="3" id="KW-0496">Mitochondrion</keyword>
<dbReference type="InterPro" id="IPR040049">
    <property type="entry name" value="Ribosomal_mS25/mL61"/>
</dbReference>
<dbReference type="EMBL" id="JH930468">
    <property type="protein sequence ID" value="EKM60549.1"/>
    <property type="molecule type" value="Genomic_DNA"/>
</dbReference>
<organism evidence="6 7">
    <name type="scientific">Phanerochaete carnosa (strain HHB-10118-sp)</name>
    <name type="common">White-rot fungus</name>
    <name type="synonym">Peniophora carnosa</name>
    <dbReference type="NCBI Taxonomy" id="650164"/>
    <lineage>
        <taxon>Eukaryota</taxon>
        <taxon>Fungi</taxon>
        <taxon>Dikarya</taxon>
        <taxon>Basidiomycota</taxon>
        <taxon>Agaricomycotina</taxon>
        <taxon>Agaricomycetes</taxon>
        <taxon>Polyporales</taxon>
        <taxon>Phanerochaetaceae</taxon>
        <taxon>Phanerochaete</taxon>
    </lineage>
</organism>
<evidence type="ECO:0000256" key="5">
    <source>
        <dbReference type="SAM" id="MobiDB-lite"/>
    </source>
</evidence>
<dbReference type="KEGG" id="pco:PHACADRAFT_246559"/>
<feature type="region of interest" description="Disordered" evidence="5">
    <location>
        <begin position="132"/>
        <end position="184"/>
    </location>
</feature>
<reference evidence="6 7" key="1">
    <citation type="journal article" date="2012" name="BMC Genomics">
        <title>Comparative genomics of the white-rot fungi, Phanerochaete carnosa and P. chrysosporium, to elucidate the genetic basis of the distinct wood types they colonize.</title>
        <authorList>
            <person name="Suzuki H."/>
            <person name="MacDonald J."/>
            <person name="Syed K."/>
            <person name="Salamov A."/>
            <person name="Hori C."/>
            <person name="Aerts A."/>
            <person name="Henrissat B."/>
            <person name="Wiebenga A."/>
            <person name="vanKuyk P.A."/>
            <person name="Barry K."/>
            <person name="Lindquist E."/>
            <person name="LaButti K."/>
            <person name="Lapidus A."/>
            <person name="Lucas S."/>
            <person name="Coutinho P."/>
            <person name="Gong Y."/>
            <person name="Samejima M."/>
            <person name="Mahadevan R."/>
            <person name="Abou-Zaid M."/>
            <person name="de Vries R.P."/>
            <person name="Igarashi K."/>
            <person name="Yadav J.S."/>
            <person name="Grigoriev I.V."/>
            <person name="Master E.R."/>
        </authorList>
    </citation>
    <scope>NUCLEOTIDE SEQUENCE [LARGE SCALE GENOMIC DNA]</scope>
    <source>
        <strain evidence="6 7">HHB-10118-sp</strain>
    </source>
</reference>
<dbReference type="GO" id="GO:0005739">
    <property type="term" value="C:mitochondrion"/>
    <property type="evidence" value="ECO:0007669"/>
    <property type="project" value="UniProtKB-SubCell"/>
</dbReference>
<name>K5WMV7_PHACS</name>
<dbReference type="PANTHER" id="PTHR13274:SF2">
    <property type="entry name" value="SMALL RIBOSOMAL SUBUNIT PROTEIN MS25"/>
    <property type="match status" value="1"/>
</dbReference>
<accession>K5WMV7</accession>
<comment type="subcellular location">
    <subcellularLocation>
        <location evidence="1">Mitochondrion</location>
    </subcellularLocation>
</comment>
<dbReference type="RefSeq" id="XP_007390003.1">
    <property type="nucleotide sequence ID" value="XM_007389941.1"/>
</dbReference>
<dbReference type="GeneID" id="18913843"/>
<dbReference type="InterPro" id="IPR036249">
    <property type="entry name" value="Thioredoxin-like_sf"/>
</dbReference>
<dbReference type="GO" id="GO:1990904">
    <property type="term" value="C:ribonucleoprotein complex"/>
    <property type="evidence" value="ECO:0007669"/>
    <property type="project" value="UniProtKB-KW"/>
</dbReference>
<evidence type="ECO:0000313" key="6">
    <source>
        <dbReference type="EMBL" id="EKM60549.1"/>
    </source>
</evidence>
<feature type="compositionally biased region" description="Polar residues" evidence="5">
    <location>
        <begin position="148"/>
        <end position="158"/>
    </location>
</feature>
<dbReference type="InParanoid" id="K5WMV7"/>
<evidence type="ECO:0000256" key="2">
    <source>
        <dbReference type="ARBA" id="ARBA00022980"/>
    </source>
</evidence>
<sequence length="184" mass="20560">MPRKVKFVATPSELSRILAHLKKDPRPQLQKVKGLKITYAYRNDHWGTRHFVKDELPRIRYANPRMDIQVNKLPKTPQDGWKPELTLELRDGSTQSLDVDGKWSSTIFTELMDIGGGSGWEKWKQERIAAGLPVVDIPKPKPKPQPKHSSSATSNKSLPNPFALADDEPLVINPGKTGAAAVLP</sequence>
<keyword evidence="4" id="KW-0687">Ribonucleoprotein</keyword>
<dbReference type="HOGENOM" id="CLU_103441_1_0_1"/>
<dbReference type="SUPFAM" id="SSF52833">
    <property type="entry name" value="Thioredoxin-like"/>
    <property type="match status" value="1"/>
</dbReference>
<proteinExistence type="predicted"/>
<dbReference type="GO" id="GO:0005840">
    <property type="term" value="C:ribosome"/>
    <property type="evidence" value="ECO:0007669"/>
    <property type="project" value="UniProtKB-KW"/>
</dbReference>
<dbReference type="GO" id="GO:0003735">
    <property type="term" value="F:structural constituent of ribosome"/>
    <property type="evidence" value="ECO:0007669"/>
    <property type="project" value="InterPro"/>
</dbReference>
<keyword evidence="7" id="KW-1185">Reference proteome</keyword>
<evidence type="ECO:0000256" key="1">
    <source>
        <dbReference type="ARBA" id="ARBA00004173"/>
    </source>
</evidence>
<dbReference type="AlphaFoldDB" id="K5WMV7"/>
<protein>
    <submittedName>
        <fullName evidence="6">Uncharacterized protein</fullName>
    </submittedName>
</protein>
<gene>
    <name evidence="6" type="ORF">PHACADRAFT_246559</name>
</gene>
<evidence type="ECO:0000256" key="4">
    <source>
        <dbReference type="ARBA" id="ARBA00023274"/>
    </source>
</evidence>
<dbReference type="STRING" id="650164.K5WMV7"/>
<evidence type="ECO:0000313" key="7">
    <source>
        <dbReference type="Proteomes" id="UP000008370"/>
    </source>
</evidence>
<dbReference type="PANTHER" id="PTHR13274">
    <property type="entry name" value="MITOCHONDRIAL RIBOSOMAL PROTEIN S25"/>
    <property type="match status" value="1"/>
</dbReference>
<keyword evidence="2" id="KW-0689">Ribosomal protein</keyword>